<comment type="similarity">
    <text evidence="9">Belongs to the ABC transporter superfamily. ABCF family. Uup subfamily.</text>
</comment>
<evidence type="ECO:0000256" key="10">
    <source>
        <dbReference type="SAM" id="MobiDB-lite"/>
    </source>
</evidence>
<keyword evidence="2 9" id="KW-0677">Repeat</keyword>
<feature type="domain" description="ABC transporter" evidence="11">
    <location>
        <begin position="290"/>
        <end position="507"/>
    </location>
</feature>
<dbReference type="Proteomes" id="UP001239462">
    <property type="component" value="Unassembled WGS sequence"/>
</dbReference>
<evidence type="ECO:0000256" key="6">
    <source>
        <dbReference type="ARBA" id="ARBA00022840"/>
    </source>
</evidence>
<evidence type="ECO:0000256" key="9">
    <source>
        <dbReference type="HAMAP-Rule" id="MF_00848"/>
    </source>
</evidence>
<dbReference type="InterPro" id="IPR003439">
    <property type="entry name" value="ABC_transporter-like_ATP-bd"/>
</dbReference>
<dbReference type="InterPro" id="IPR017871">
    <property type="entry name" value="ABC_transporter-like_CS"/>
</dbReference>
<dbReference type="InterPro" id="IPR051309">
    <property type="entry name" value="ABCF_ATPase"/>
</dbReference>
<name>A0ABT7PL37_9BACT</name>
<keyword evidence="3 9" id="KW-0547">Nucleotide-binding</keyword>
<comment type="subcellular location">
    <subcellularLocation>
        <location evidence="9">Cytoplasm</location>
    </subcellularLocation>
    <text evidence="9">Associates with ribosomes.</text>
</comment>
<dbReference type="InterPro" id="IPR027417">
    <property type="entry name" value="P-loop_NTPase"/>
</dbReference>
<dbReference type="SUPFAM" id="SSF52540">
    <property type="entry name" value="P-loop containing nucleoside triphosphate hydrolases"/>
    <property type="match status" value="2"/>
</dbReference>
<dbReference type="HAMAP" id="MF_00848">
    <property type="entry name" value="Uup"/>
    <property type="match status" value="1"/>
</dbReference>
<dbReference type="InterPro" id="IPR037118">
    <property type="entry name" value="Val-tRNA_synth_C_sf"/>
</dbReference>
<dbReference type="Gene3D" id="3.40.50.300">
    <property type="entry name" value="P-loop containing nucleotide triphosphate hydrolases"/>
    <property type="match status" value="2"/>
</dbReference>
<dbReference type="SMART" id="SM00382">
    <property type="entry name" value="AAA"/>
    <property type="match status" value="2"/>
</dbReference>
<keyword evidence="13" id="KW-1185">Reference proteome</keyword>
<dbReference type="EMBL" id="JASZZN010000012">
    <property type="protein sequence ID" value="MDM4017218.1"/>
    <property type="molecule type" value="Genomic_DNA"/>
</dbReference>
<dbReference type="RefSeq" id="WP_289164669.1">
    <property type="nucleotide sequence ID" value="NZ_JASZZN010000012.1"/>
</dbReference>
<feature type="region of interest" description="Disordered" evidence="10">
    <location>
        <begin position="501"/>
        <end position="559"/>
    </location>
</feature>
<evidence type="ECO:0000256" key="4">
    <source>
        <dbReference type="ARBA" id="ARBA00022763"/>
    </source>
</evidence>
<evidence type="ECO:0000256" key="3">
    <source>
        <dbReference type="ARBA" id="ARBA00022741"/>
    </source>
</evidence>
<dbReference type="Pfam" id="PF12848">
    <property type="entry name" value="ABC_tran_Xtn"/>
    <property type="match status" value="1"/>
</dbReference>
<evidence type="ECO:0000256" key="5">
    <source>
        <dbReference type="ARBA" id="ARBA00022801"/>
    </source>
</evidence>
<reference evidence="12 13" key="1">
    <citation type="submission" date="2023-06" db="EMBL/GenBank/DDBJ databases">
        <title>Roseiconus lacunae JC819 isolated from Gulf of Mannar region, Tamil Nadu.</title>
        <authorList>
            <person name="Pk S."/>
            <person name="Ch S."/>
            <person name="Ch V.R."/>
        </authorList>
    </citation>
    <scope>NUCLEOTIDE SEQUENCE [LARGE SCALE GENOMIC DNA]</scope>
    <source>
        <strain evidence="12 13">JC819</strain>
    </source>
</reference>
<gene>
    <name evidence="9" type="primary">uup</name>
    <name evidence="12" type="ORF">QTN89_17360</name>
</gene>
<keyword evidence="5 9" id="KW-0378">Hydrolase</keyword>
<evidence type="ECO:0000256" key="2">
    <source>
        <dbReference type="ARBA" id="ARBA00022737"/>
    </source>
</evidence>
<evidence type="ECO:0000256" key="8">
    <source>
        <dbReference type="ARBA" id="ARBA00023204"/>
    </source>
</evidence>
<feature type="binding site" evidence="9">
    <location>
        <begin position="322"/>
        <end position="329"/>
    </location>
    <ligand>
        <name>ATP</name>
        <dbReference type="ChEBI" id="CHEBI:30616"/>
        <label>2</label>
    </ligand>
</feature>
<dbReference type="Pfam" id="PF16326">
    <property type="entry name" value="ABC_tran_CTD"/>
    <property type="match status" value="1"/>
</dbReference>
<dbReference type="PANTHER" id="PTHR42855">
    <property type="entry name" value="ABC TRANSPORTER ATP-BINDING SUBUNIT"/>
    <property type="match status" value="1"/>
</dbReference>
<evidence type="ECO:0000256" key="7">
    <source>
        <dbReference type="ARBA" id="ARBA00023125"/>
    </source>
</evidence>
<dbReference type="InterPro" id="IPR003593">
    <property type="entry name" value="AAA+_ATPase"/>
</dbReference>
<comment type="function">
    <text evidence="9">Probably plays a role in ribosome assembly or function. May be involved in resolution of branched DNA intermediates that result from template switching in postreplication gaps. Binds DNA and has ATPase activity.</text>
</comment>
<evidence type="ECO:0000259" key="11">
    <source>
        <dbReference type="PROSITE" id="PS50893"/>
    </source>
</evidence>
<accession>A0ABT7PL37</accession>
<dbReference type="Gene3D" id="1.10.287.380">
    <property type="entry name" value="Valyl-tRNA synthetase, C-terminal domain"/>
    <property type="match status" value="1"/>
</dbReference>
<dbReference type="GO" id="GO:0005524">
    <property type="term" value="F:ATP binding"/>
    <property type="evidence" value="ECO:0007669"/>
    <property type="project" value="UniProtKB-KW"/>
</dbReference>
<dbReference type="PROSITE" id="PS00211">
    <property type="entry name" value="ABC_TRANSPORTER_1"/>
    <property type="match status" value="2"/>
</dbReference>
<protein>
    <recommendedName>
        <fullName evidence="9">ATP-binding protein Uup</fullName>
        <ecNumber evidence="9">3.6.1.-</ecNumber>
    </recommendedName>
</protein>
<sequence length="608" mass="68399">MAVLSLANISIGFRGPNLLDDVTAQIQQGDRIGLLGRNGAGKTTLLKMLAGELMPDHGEIQAADSVLVRRLIQDVPQDESGTIEAMVRAGISAEVLSDPASAWQVDHQIDRTLTEMQLDPALQFESLSSGMKRRVLLARSIVSQPDVLLLDEPTNHLDVDSIIWLENFLSRWSKTLIFITHDRSFLQSLASRIWEIDRGRLFDWTCDYGTFLKRKEQAIEAEEKQNALFDKRLAEEETWIRQGIKARRTRNEGRVRRLKEMREKRRQRQNQIGTAKLTVQEAERSGALVADVKDISFAYGEHQIVDDFSTTIMRGDKIGLIGPNGAGKSTLLKLLLGQLEPDSGSVRLGTKLQIAYFDQLRDTLDPESTVQENVGEGSDQLTIGGAKKHVLGYLQEYLFSPERARTKVKFLSGGERNRALLAKLMTKPANVLILDEPTNDLDAETLELLEDVLVNFQGTLLIVSHDRTFLNNVVTSTLVFEGGTLRQYVGGYDDWRAAVDRRQQDEKAVSSKPKQASAAKPPKTEPPQESQPAKPEKKKLSYKEQRELDSLPTKIEEHESQIAELHTLMADPSYYQQGGDRVAEDAVRLKTLESELEQFFVRWEELES</sequence>
<dbReference type="PANTHER" id="PTHR42855:SF1">
    <property type="entry name" value="ABC TRANSPORTER DOMAIN-CONTAINING PROTEIN"/>
    <property type="match status" value="1"/>
</dbReference>
<keyword evidence="7 9" id="KW-0238">DNA-binding</keyword>
<keyword evidence="1 9" id="KW-0963">Cytoplasm</keyword>
<feature type="compositionally biased region" description="Basic and acidic residues" evidence="10">
    <location>
        <begin position="534"/>
        <end position="559"/>
    </location>
</feature>
<comment type="catalytic activity">
    <reaction evidence="9">
        <text>ATP + H2O = ADP + phosphate + H(+)</text>
        <dbReference type="Rhea" id="RHEA:13065"/>
        <dbReference type="ChEBI" id="CHEBI:15377"/>
        <dbReference type="ChEBI" id="CHEBI:15378"/>
        <dbReference type="ChEBI" id="CHEBI:30616"/>
        <dbReference type="ChEBI" id="CHEBI:43474"/>
        <dbReference type="ChEBI" id="CHEBI:456216"/>
    </reaction>
</comment>
<proteinExistence type="inferred from homology"/>
<dbReference type="InterPro" id="IPR032781">
    <property type="entry name" value="ABC_tran_Xtn"/>
</dbReference>
<comment type="caution">
    <text evidence="12">The sequence shown here is derived from an EMBL/GenBank/DDBJ whole genome shotgun (WGS) entry which is preliminary data.</text>
</comment>
<dbReference type="InterPro" id="IPR032524">
    <property type="entry name" value="ABC_tran_C"/>
</dbReference>
<feature type="domain" description="ABC transporter" evidence="11">
    <location>
        <begin position="4"/>
        <end position="223"/>
    </location>
</feature>
<dbReference type="PROSITE" id="PS50893">
    <property type="entry name" value="ABC_TRANSPORTER_2"/>
    <property type="match status" value="2"/>
</dbReference>
<evidence type="ECO:0000313" key="12">
    <source>
        <dbReference type="EMBL" id="MDM4017218.1"/>
    </source>
</evidence>
<evidence type="ECO:0000256" key="1">
    <source>
        <dbReference type="ARBA" id="ARBA00022490"/>
    </source>
</evidence>
<evidence type="ECO:0000313" key="13">
    <source>
        <dbReference type="Proteomes" id="UP001239462"/>
    </source>
</evidence>
<organism evidence="12 13">
    <name type="scientific">Roseiconus lacunae</name>
    <dbReference type="NCBI Taxonomy" id="2605694"/>
    <lineage>
        <taxon>Bacteria</taxon>
        <taxon>Pseudomonadati</taxon>
        <taxon>Planctomycetota</taxon>
        <taxon>Planctomycetia</taxon>
        <taxon>Pirellulales</taxon>
        <taxon>Pirellulaceae</taxon>
        <taxon>Roseiconus</taxon>
    </lineage>
</organism>
<dbReference type="Pfam" id="PF00005">
    <property type="entry name" value="ABC_tran"/>
    <property type="match status" value="2"/>
</dbReference>
<keyword evidence="8 9" id="KW-0234">DNA repair</keyword>
<dbReference type="InterPro" id="IPR043686">
    <property type="entry name" value="Uup"/>
</dbReference>
<keyword evidence="6 9" id="KW-0067">ATP-binding</keyword>
<dbReference type="EC" id="3.6.1.-" evidence="9"/>
<feature type="compositionally biased region" description="Low complexity" evidence="10">
    <location>
        <begin position="510"/>
        <end position="521"/>
    </location>
</feature>
<keyword evidence="4 9" id="KW-0227">DNA damage</keyword>
<feature type="binding site" evidence="9">
    <location>
        <begin position="36"/>
        <end position="43"/>
    </location>
    <ligand>
        <name>ATP</name>
        <dbReference type="ChEBI" id="CHEBI:30616"/>
        <label>1</label>
    </ligand>
</feature>
<dbReference type="CDD" id="cd03221">
    <property type="entry name" value="ABCF_EF-3"/>
    <property type="match status" value="2"/>
</dbReference>